<dbReference type="InterPro" id="IPR001434">
    <property type="entry name" value="OmcB-like_DUF11"/>
</dbReference>
<dbReference type="Pfam" id="PF21959">
    <property type="entry name" value="DUF6923"/>
    <property type="match status" value="1"/>
</dbReference>
<feature type="domain" description="DUF6923" evidence="2">
    <location>
        <begin position="426"/>
        <end position="637"/>
    </location>
</feature>
<dbReference type="Pfam" id="PF01345">
    <property type="entry name" value="DUF11"/>
    <property type="match status" value="1"/>
</dbReference>
<feature type="domain" description="DUF11" evidence="1">
    <location>
        <begin position="645"/>
        <end position="769"/>
    </location>
</feature>
<dbReference type="Proteomes" id="UP000272428">
    <property type="component" value="Unassembled WGS sequence"/>
</dbReference>
<dbReference type="Gene3D" id="2.60.40.10">
    <property type="entry name" value="Immunoglobulins"/>
    <property type="match status" value="1"/>
</dbReference>
<evidence type="ECO:0000259" key="1">
    <source>
        <dbReference type="Pfam" id="PF01345"/>
    </source>
</evidence>
<evidence type="ECO:0000313" key="4">
    <source>
        <dbReference type="Proteomes" id="UP000272428"/>
    </source>
</evidence>
<evidence type="ECO:0000313" key="3">
    <source>
        <dbReference type="EMBL" id="RKS96000.1"/>
    </source>
</evidence>
<gene>
    <name evidence="3" type="ORF">BCF58_3503</name>
</gene>
<dbReference type="InterPro" id="IPR011044">
    <property type="entry name" value="Quino_amine_DH_bsu"/>
</dbReference>
<sequence length="879" mass="92430">MYFPVLALVLIEFLHQLKYSGLDVWEDQNQKTLKKKKQMKKIITLLGLIPYRPLFAQAGNVGIKTTAPDFNCNIAVLKFGGIGNYTRKKLQFLINFFVLCLFLSVGTTIVKAQDTDGDGIANTIDADDDNDGILDTDEGSVCSNNILQWTQVESDPLRSGFTFGYGADPYVGEYSDTRGTTIATAGFSVPGATITTNQLSFQFSFDDYSHGVTTELWINGVLYMRIVIPDDNNPSLYYVADYTSPTVYAPVTYFNGASGNVSQVAESKLDPPASTGVVVRTPIVVTFPTTQILASGSIQIRNISQQSLAVAVEQTGDYNYWISMPYCYPMDTDGDGIPNQLDLDSDNDGCFDALEGDENVTVAQLNANGSINSAVDAQGVPVLVNSGGAADVGSDQGQGIGSSANSAIKDIQCLPKFGCTSSMYLSQTNTLYNIGASTNPFTYTQIGTPAASDYNAIGINPLDGFMYGMISSSRKIIRINADGTYTDLGTVGGLPGGTASYTSGEIDNLGNYYIKVGTNNNQIYKVNLTTLTATLVTLSTSVTLPDMAYSVTTGLLYGVNSANGQLVSVNPTTGIVTPIGIAPGAASFGAMFASNTGEIFGLDSAGGFYQFNLTTGQRVLISNAPVSSGNDGAHCVTSAISFGTDLYVTKTDGTLNYTPGTTTTYTIVVGNNGPFGVLGATVSDAVPAGIPAANVSYTAVVAGGATTSVSGTQSGAINDLVSLTVGGTVTYTVVVNIPLAYSGNLVNTVTVTPPSNTTEINNANNTATDTDIQAVCYKPAVTAGTALDTKHGITALGRAGVNMGNWPMVRKGAWTALESKTKGFVVNRIPTTAQVNAIANPVEGMMVYDEEADCLKIYTTTDNGATFSWLCFTTQTCPN</sequence>
<dbReference type="SUPFAM" id="SSF50969">
    <property type="entry name" value="YVTN repeat-like/Quinoprotein amine dehydrogenase"/>
    <property type="match status" value="1"/>
</dbReference>
<name>A0A495S8P4_9FLAO</name>
<accession>A0A495S8P4</accession>
<evidence type="ECO:0000259" key="2">
    <source>
        <dbReference type="Pfam" id="PF21959"/>
    </source>
</evidence>
<proteinExistence type="predicted"/>
<dbReference type="InterPro" id="IPR013783">
    <property type="entry name" value="Ig-like_fold"/>
</dbReference>
<dbReference type="AlphaFoldDB" id="A0A495S8P4"/>
<organism evidence="3 4">
    <name type="scientific">Chryseobacterium defluvii</name>
    <dbReference type="NCBI Taxonomy" id="160396"/>
    <lineage>
        <taxon>Bacteria</taxon>
        <taxon>Pseudomonadati</taxon>
        <taxon>Bacteroidota</taxon>
        <taxon>Flavobacteriia</taxon>
        <taxon>Flavobacteriales</taxon>
        <taxon>Weeksellaceae</taxon>
        <taxon>Chryseobacterium group</taxon>
        <taxon>Chryseobacterium</taxon>
    </lineage>
</organism>
<reference evidence="3 4" key="1">
    <citation type="submission" date="2018-10" db="EMBL/GenBank/DDBJ databases">
        <title>Genomic Encyclopedia of Archaeal and Bacterial Type Strains, Phase II (KMG-II): from individual species to whole genera.</title>
        <authorList>
            <person name="Goeker M."/>
        </authorList>
    </citation>
    <scope>NUCLEOTIDE SEQUENCE [LARGE SCALE GENOMIC DNA]</scope>
    <source>
        <strain evidence="3 4">DSM 14219</strain>
    </source>
</reference>
<comment type="caution">
    <text evidence="3">The sequence shown here is derived from an EMBL/GenBank/DDBJ whole genome shotgun (WGS) entry which is preliminary data.</text>
</comment>
<keyword evidence="4" id="KW-1185">Reference proteome</keyword>
<dbReference type="OrthoDB" id="9805017at2"/>
<dbReference type="EMBL" id="RBXB01000004">
    <property type="protein sequence ID" value="RKS96000.1"/>
    <property type="molecule type" value="Genomic_DNA"/>
</dbReference>
<protein>
    <submittedName>
        <fullName evidence="3">Putative repeat protein (TIGR01451 family)</fullName>
    </submittedName>
</protein>
<dbReference type="InterPro" id="IPR054215">
    <property type="entry name" value="DUF6923"/>
</dbReference>